<sequence>FGQLHGVVHGCDVGSETKAYPLCPFGDGRRQNSGAARQSV</sequence>
<dbReference type="AlphaFoldDB" id="A0A382TFG3"/>
<organism evidence="1">
    <name type="scientific">marine metagenome</name>
    <dbReference type="NCBI Taxonomy" id="408172"/>
    <lineage>
        <taxon>unclassified sequences</taxon>
        <taxon>metagenomes</taxon>
        <taxon>ecological metagenomes</taxon>
    </lineage>
</organism>
<accession>A0A382TFG3</accession>
<feature type="non-terminal residue" evidence="1">
    <location>
        <position position="40"/>
    </location>
</feature>
<feature type="non-terminal residue" evidence="1">
    <location>
        <position position="1"/>
    </location>
</feature>
<protein>
    <submittedName>
        <fullName evidence="1">Uncharacterized protein</fullName>
    </submittedName>
</protein>
<dbReference type="EMBL" id="UINC01136016">
    <property type="protein sequence ID" value="SVD20515.1"/>
    <property type="molecule type" value="Genomic_DNA"/>
</dbReference>
<proteinExistence type="predicted"/>
<evidence type="ECO:0000313" key="1">
    <source>
        <dbReference type="EMBL" id="SVD20515.1"/>
    </source>
</evidence>
<reference evidence="1" key="1">
    <citation type="submission" date="2018-05" db="EMBL/GenBank/DDBJ databases">
        <authorList>
            <person name="Lanie J.A."/>
            <person name="Ng W.-L."/>
            <person name="Kazmierczak K.M."/>
            <person name="Andrzejewski T.M."/>
            <person name="Davidsen T.M."/>
            <person name="Wayne K.J."/>
            <person name="Tettelin H."/>
            <person name="Glass J.I."/>
            <person name="Rusch D."/>
            <person name="Podicherti R."/>
            <person name="Tsui H.-C.T."/>
            <person name="Winkler M.E."/>
        </authorList>
    </citation>
    <scope>NUCLEOTIDE SEQUENCE</scope>
</reference>
<name>A0A382TFG3_9ZZZZ</name>
<gene>
    <name evidence="1" type="ORF">METZ01_LOCUS373369</name>
</gene>